<name>A0A8D8YE62_9HEMI</name>
<evidence type="ECO:0000313" key="1">
    <source>
        <dbReference type="EMBL" id="CAG6727133.1"/>
    </source>
</evidence>
<dbReference type="AlphaFoldDB" id="A0A8D8YE62"/>
<reference evidence="1" key="1">
    <citation type="submission" date="2021-05" db="EMBL/GenBank/DDBJ databases">
        <authorList>
            <person name="Alioto T."/>
            <person name="Alioto T."/>
            <person name="Gomez Garrido J."/>
        </authorList>
    </citation>
    <scope>NUCLEOTIDE SEQUENCE</scope>
</reference>
<sequence>MIMRFSAVRYHRLLSHGMSRGTHCSQTKCYNLLPMVNPVCLRLLASSSRDVPTTPTFSSNREELSKDILLEKIKSSSDTGEIFESLKLHLSIMNPSHQFITLNMLFQLEKSGNSRMSKSSIVKSPEFQNLCKALVPKIHTFSTEDMISMLKCLTYFKVHAKSKIIQSTLQILASNVNDLSLQNIMFLDFLLADLQTSPLVEALKMSLPIVFQAQYSSRVNKESNASLIDMLAFATRKQLSEDVTNQLLDTLVERNDIDYNERQAKSIVMSIVHCKKHKSVHGILLNRTLLWISQQLAMNRFKLDDVETLTARLVNKYVWVDDIFYNETFLNSVTEFLIDNEHDFNECMLVLKKLARIHFVSKPLLEHMATKAYSNPSQLETIQAGASISYLSSLSDANYKPPHWEMIQAYFLHNFENTFWANDKLELPWMKIALEFASLDVFPSFLYEKIFQSHFLEKYVRENNVLDYYQLLQVYQVYQSHHPSPKSVVLPQHMIDKAVDYYMSKECSLQSALEKGLGGGQHVQSKVFSKNYHFIDYVIAMRKGGFPIPLQSSSESSAVFLDDIRANLPEGHYMIAIIALPDSAFTLNTGKLRGAHLLYLRSLEKCTGVNVLPIHVDKWTELPDHEKIPYLMQFLLMIVHWAYSQTL</sequence>
<evidence type="ECO:0008006" key="2">
    <source>
        <dbReference type="Google" id="ProtNLM"/>
    </source>
</evidence>
<proteinExistence type="predicted"/>
<protein>
    <recommendedName>
        <fullName evidence="2">RAP domain-containing protein</fullName>
    </recommendedName>
</protein>
<organism evidence="1">
    <name type="scientific">Cacopsylla melanoneura</name>
    <dbReference type="NCBI Taxonomy" id="428564"/>
    <lineage>
        <taxon>Eukaryota</taxon>
        <taxon>Metazoa</taxon>
        <taxon>Ecdysozoa</taxon>
        <taxon>Arthropoda</taxon>
        <taxon>Hexapoda</taxon>
        <taxon>Insecta</taxon>
        <taxon>Pterygota</taxon>
        <taxon>Neoptera</taxon>
        <taxon>Paraneoptera</taxon>
        <taxon>Hemiptera</taxon>
        <taxon>Sternorrhyncha</taxon>
        <taxon>Psylloidea</taxon>
        <taxon>Psyllidae</taxon>
        <taxon>Psyllinae</taxon>
        <taxon>Cacopsylla</taxon>
    </lineage>
</organism>
<dbReference type="EMBL" id="HBUF01373250">
    <property type="protein sequence ID" value="CAG6727133.1"/>
    <property type="molecule type" value="Transcribed_RNA"/>
</dbReference>
<accession>A0A8D8YE62</accession>